<evidence type="ECO:0000313" key="1">
    <source>
        <dbReference type="EMBL" id="EGR28137.1"/>
    </source>
</evidence>
<accession>G0R305</accession>
<dbReference type="RefSeq" id="XP_004027482.1">
    <property type="nucleotide sequence ID" value="XM_004027433.1"/>
</dbReference>
<name>G0R305_ICHMU</name>
<gene>
    <name evidence="1" type="ORF">IMG5_182210</name>
</gene>
<dbReference type="InParanoid" id="G0R305"/>
<dbReference type="EMBL" id="GL984286">
    <property type="protein sequence ID" value="EGR28137.1"/>
    <property type="molecule type" value="Genomic_DNA"/>
</dbReference>
<organism evidence="1 2">
    <name type="scientific">Ichthyophthirius multifiliis</name>
    <name type="common">White spot disease agent</name>
    <name type="synonym">Ich</name>
    <dbReference type="NCBI Taxonomy" id="5932"/>
    <lineage>
        <taxon>Eukaryota</taxon>
        <taxon>Sar</taxon>
        <taxon>Alveolata</taxon>
        <taxon>Ciliophora</taxon>
        <taxon>Intramacronucleata</taxon>
        <taxon>Oligohymenophorea</taxon>
        <taxon>Hymenostomatida</taxon>
        <taxon>Ophryoglenina</taxon>
        <taxon>Ichthyophthirius</taxon>
    </lineage>
</organism>
<dbReference type="AlphaFoldDB" id="G0R305"/>
<dbReference type="GeneID" id="14904213"/>
<keyword evidence="2" id="KW-1185">Reference proteome</keyword>
<dbReference type="Proteomes" id="UP000008983">
    <property type="component" value="Unassembled WGS sequence"/>
</dbReference>
<evidence type="ECO:0000313" key="2">
    <source>
        <dbReference type="Proteomes" id="UP000008983"/>
    </source>
</evidence>
<sequence>MQMINFFKIWKIKILNKLLIFLKIQILRIFKKKKITKIMKLQKQISIKFFNQNRIKQSQIYKQSIIMLKVFYLK</sequence>
<proteinExistence type="predicted"/>
<reference evidence="1 2" key="1">
    <citation type="submission" date="2011-07" db="EMBL/GenBank/DDBJ databases">
        <authorList>
            <person name="Coyne R."/>
            <person name="Brami D."/>
            <person name="Johnson J."/>
            <person name="Hostetler J."/>
            <person name="Hannick L."/>
            <person name="Clark T."/>
            <person name="Cassidy-Hanley D."/>
            <person name="Inman J."/>
        </authorList>
    </citation>
    <scope>NUCLEOTIDE SEQUENCE [LARGE SCALE GENOMIC DNA]</scope>
    <source>
        <strain evidence="1 2">G5</strain>
    </source>
</reference>
<protein>
    <submittedName>
        <fullName evidence="1">Uncharacterized protein</fullName>
    </submittedName>
</protein>